<dbReference type="EMBL" id="MU842808">
    <property type="protein sequence ID" value="KAK2035531.1"/>
    <property type="molecule type" value="Genomic_DNA"/>
</dbReference>
<reference evidence="1" key="1">
    <citation type="submission" date="2021-06" db="EMBL/GenBank/DDBJ databases">
        <title>Comparative genomics, transcriptomics and evolutionary studies reveal genomic signatures of adaptation to plant cell wall in hemibiotrophic fungi.</title>
        <authorList>
            <consortium name="DOE Joint Genome Institute"/>
            <person name="Baroncelli R."/>
            <person name="Diaz J.F."/>
            <person name="Benocci T."/>
            <person name="Peng M."/>
            <person name="Battaglia E."/>
            <person name="Haridas S."/>
            <person name="Andreopoulos W."/>
            <person name="Labutti K."/>
            <person name="Pangilinan J."/>
            <person name="Floch G.L."/>
            <person name="Makela M.R."/>
            <person name="Henrissat B."/>
            <person name="Grigoriev I.V."/>
            <person name="Crouch J.A."/>
            <person name="De Vries R.P."/>
            <person name="Sukno S.A."/>
            <person name="Thon M.R."/>
        </authorList>
    </citation>
    <scope>NUCLEOTIDE SEQUENCE</scope>
    <source>
        <strain evidence="1">MAFF235873</strain>
    </source>
</reference>
<evidence type="ECO:0000313" key="2">
    <source>
        <dbReference type="Proteomes" id="UP001232148"/>
    </source>
</evidence>
<protein>
    <submittedName>
        <fullName evidence="1">Uncharacterized protein</fullName>
    </submittedName>
</protein>
<sequence length="156" mass="16284">MDARVSQVGNRCVAGEKLPSLASDPKIAPSGWACLRIDQSSEAASESGQACFDPCRLEAPGLNPAPKAKVFILDQRHGGLGYRVGISAVPHIGNQRSGSTSELGTSSRSRYGPRAIYLSVEMGGGGGCITPCPHPHALYSPMRRTPAGSSLAPPWT</sequence>
<gene>
    <name evidence="1" type="ORF">LX32DRAFT_1804</name>
</gene>
<organism evidence="1 2">
    <name type="scientific">Colletotrichum zoysiae</name>
    <dbReference type="NCBI Taxonomy" id="1216348"/>
    <lineage>
        <taxon>Eukaryota</taxon>
        <taxon>Fungi</taxon>
        <taxon>Dikarya</taxon>
        <taxon>Ascomycota</taxon>
        <taxon>Pezizomycotina</taxon>
        <taxon>Sordariomycetes</taxon>
        <taxon>Hypocreomycetidae</taxon>
        <taxon>Glomerellales</taxon>
        <taxon>Glomerellaceae</taxon>
        <taxon>Colletotrichum</taxon>
        <taxon>Colletotrichum graminicola species complex</taxon>
    </lineage>
</organism>
<dbReference type="Proteomes" id="UP001232148">
    <property type="component" value="Unassembled WGS sequence"/>
</dbReference>
<name>A0AAD9M5M1_9PEZI</name>
<keyword evidence="2" id="KW-1185">Reference proteome</keyword>
<accession>A0AAD9M5M1</accession>
<proteinExistence type="predicted"/>
<comment type="caution">
    <text evidence="1">The sequence shown here is derived from an EMBL/GenBank/DDBJ whole genome shotgun (WGS) entry which is preliminary data.</text>
</comment>
<evidence type="ECO:0000313" key="1">
    <source>
        <dbReference type="EMBL" id="KAK2035531.1"/>
    </source>
</evidence>
<dbReference type="AlphaFoldDB" id="A0AAD9M5M1"/>